<protein>
    <submittedName>
        <fullName evidence="1">Uncharacterized protein</fullName>
    </submittedName>
</protein>
<evidence type="ECO:0000313" key="2">
    <source>
        <dbReference type="Proteomes" id="UP000198432"/>
    </source>
</evidence>
<name>A0A239C440_9BACT</name>
<dbReference type="RefSeq" id="WP_089317777.1">
    <property type="nucleotide sequence ID" value="NZ_FZOQ01000002.1"/>
</dbReference>
<keyword evidence="2" id="KW-1185">Reference proteome</keyword>
<accession>A0A239C440</accession>
<gene>
    <name evidence="1" type="ORF">SAMN06296052_102308</name>
</gene>
<dbReference type="EMBL" id="FZOQ01000002">
    <property type="protein sequence ID" value="SNS14401.1"/>
    <property type="molecule type" value="Genomic_DNA"/>
</dbReference>
<organism evidence="1 2">
    <name type="scientific">Pontibacter ummariensis</name>
    <dbReference type="NCBI Taxonomy" id="1610492"/>
    <lineage>
        <taxon>Bacteria</taxon>
        <taxon>Pseudomonadati</taxon>
        <taxon>Bacteroidota</taxon>
        <taxon>Cytophagia</taxon>
        <taxon>Cytophagales</taxon>
        <taxon>Hymenobacteraceae</taxon>
        <taxon>Pontibacter</taxon>
    </lineage>
</organism>
<dbReference type="AlphaFoldDB" id="A0A239C440"/>
<proteinExistence type="predicted"/>
<dbReference type="OrthoDB" id="854136at2"/>
<reference evidence="2" key="1">
    <citation type="submission" date="2017-06" db="EMBL/GenBank/DDBJ databases">
        <authorList>
            <person name="Varghese N."/>
            <person name="Submissions S."/>
        </authorList>
    </citation>
    <scope>NUCLEOTIDE SEQUENCE [LARGE SCALE GENOMIC DNA]</scope>
    <source>
        <strain evidence="2">NKM1</strain>
    </source>
</reference>
<dbReference type="Proteomes" id="UP000198432">
    <property type="component" value="Unassembled WGS sequence"/>
</dbReference>
<sequence length="120" mass="12765">MRTIAVLLLKKLSLYLAVLLCGVLAISVGTTVTAAPFPTPVAQENLHSADEDTPPFTLMAGEMTSGGSEVMLQLDKALFMALIATVLQQLYANSAATEAIPAYPYFKRNCGLYTVLTQGP</sequence>
<evidence type="ECO:0000313" key="1">
    <source>
        <dbReference type="EMBL" id="SNS14401.1"/>
    </source>
</evidence>